<dbReference type="AlphaFoldDB" id="A0A8E0VFN4"/>
<sequence length="225" mass="25972">MLKERKEYLLNEEKTKLLLTRFATWYHKNYSAFETVLDSFSSNIESDALVDVLNDMDAPWSSLETYVLLAYLDPDEYGFVTTEMLIRLASFVQQENDTPAKDFGATYDHLPMPTRQNRVPVFARFASSQAPECPLNLSINIDGERTLQNLGCKILCSVDIPSNKVLMKSDQQTQEYLDESTKINSLEDSGYVELFYDYKVALTDCPIVNDYSYFIRRTIDRMINL</sequence>
<dbReference type="OrthoDB" id="6238070at2759"/>
<proteinExistence type="predicted"/>
<comment type="caution">
    <text evidence="1">The sequence shown here is derived from an EMBL/GenBank/DDBJ whole genome shotgun (WGS) entry which is preliminary data.</text>
</comment>
<organism evidence="1 2">
    <name type="scientific">Fasciolopsis buskii</name>
    <dbReference type="NCBI Taxonomy" id="27845"/>
    <lineage>
        <taxon>Eukaryota</taxon>
        <taxon>Metazoa</taxon>
        <taxon>Spiralia</taxon>
        <taxon>Lophotrochozoa</taxon>
        <taxon>Platyhelminthes</taxon>
        <taxon>Trematoda</taxon>
        <taxon>Digenea</taxon>
        <taxon>Plagiorchiida</taxon>
        <taxon>Echinostomata</taxon>
        <taxon>Echinostomatoidea</taxon>
        <taxon>Fasciolidae</taxon>
        <taxon>Fasciolopsis</taxon>
    </lineage>
</organism>
<accession>A0A8E0VFN4</accession>
<name>A0A8E0VFN4_9TREM</name>
<gene>
    <name evidence="1" type="ORF">FBUS_03049</name>
</gene>
<keyword evidence="2" id="KW-1185">Reference proteome</keyword>
<dbReference type="EMBL" id="LUCM01010546">
    <property type="protein sequence ID" value="KAA0185333.1"/>
    <property type="molecule type" value="Genomic_DNA"/>
</dbReference>
<evidence type="ECO:0000313" key="2">
    <source>
        <dbReference type="Proteomes" id="UP000728185"/>
    </source>
</evidence>
<evidence type="ECO:0000313" key="1">
    <source>
        <dbReference type="EMBL" id="KAA0185333.1"/>
    </source>
</evidence>
<reference evidence="1" key="1">
    <citation type="submission" date="2019-05" db="EMBL/GenBank/DDBJ databases">
        <title>Annotation for the trematode Fasciolopsis buski.</title>
        <authorList>
            <person name="Choi Y.-J."/>
        </authorList>
    </citation>
    <scope>NUCLEOTIDE SEQUENCE</scope>
    <source>
        <strain evidence="1">HT</strain>
        <tissue evidence="1">Whole worm</tissue>
    </source>
</reference>
<dbReference type="Proteomes" id="UP000728185">
    <property type="component" value="Unassembled WGS sequence"/>
</dbReference>
<protein>
    <submittedName>
        <fullName evidence="1">Uncharacterized protein</fullName>
    </submittedName>
</protein>